<name>A0A286UVE1_9AGAM</name>
<dbReference type="OrthoDB" id="5545479at2759"/>
<proteinExistence type="predicted"/>
<dbReference type="Proteomes" id="UP000217199">
    <property type="component" value="Unassembled WGS sequence"/>
</dbReference>
<keyword evidence="3" id="KW-1185">Reference proteome</keyword>
<evidence type="ECO:0000313" key="3">
    <source>
        <dbReference type="Proteomes" id="UP000217199"/>
    </source>
</evidence>
<feature type="region of interest" description="Disordered" evidence="1">
    <location>
        <begin position="84"/>
        <end position="111"/>
    </location>
</feature>
<dbReference type="AlphaFoldDB" id="A0A286UVE1"/>
<dbReference type="PANTHER" id="PTHR28139">
    <property type="entry name" value="UPF0768 PROTEIN YBL029C-A"/>
    <property type="match status" value="1"/>
</dbReference>
<comment type="caution">
    <text evidence="2">The sequence shown here is derived from an EMBL/GenBank/DDBJ whole genome shotgun (WGS) entry which is preliminary data.</text>
</comment>
<dbReference type="InParanoid" id="A0A286UVE1"/>
<evidence type="ECO:0000313" key="2">
    <source>
        <dbReference type="EMBL" id="PAV23573.1"/>
    </source>
</evidence>
<sequence>MDLFFCLPVIFGCQTKIKPEGDPNDVRICPRCNNASVIQAKSREWFELCWVPLIPMNSKHIWICGICQWQVPIQQGWEPMRPGAGFAPGWQHQAQQGWHGGPAPQVSGYGQPYNNFQQK</sequence>
<dbReference type="PANTHER" id="PTHR28139:SF1">
    <property type="entry name" value="UPF0768 PROTEIN YBL029C-A"/>
    <property type="match status" value="1"/>
</dbReference>
<organism evidence="2 3">
    <name type="scientific">Pyrrhoderma noxium</name>
    <dbReference type="NCBI Taxonomy" id="2282107"/>
    <lineage>
        <taxon>Eukaryota</taxon>
        <taxon>Fungi</taxon>
        <taxon>Dikarya</taxon>
        <taxon>Basidiomycota</taxon>
        <taxon>Agaricomycotina</taxon>
        <taxon>Agaricomycetes</taxon>
        <taxon>Hymenochaetales</taxon>
        <taxon>Hymenochaetaceae</taxon>
        <taxon>Pyrrhoderma</taxon>
    </lineage>
</organism>
<gene>
    <name evidence="2" type="ORF">PNOK_0064100</name>
</gene>
<evidence type="ECO:0000256" key="1">
    <source>
        <dbReference type="SAM" id="MobiDB-lite"/>
    </source>
</evidence>
<protein>
    <submittedName>
        <fullName evidence="2">Cytochrome c heme-binding site</fullName>
    </submittedName>
</protein>
<dbReference type="EMBL" id="NBII01000001">
    <property type="protein sequence ID" value="PAV23573.1"/>
    <property type="molecule type" value="Genomic_DNA"/>
</dbReference>
<dbReference type="STRING" id="2282107.A0A286UVE1"/>
<accession>A0A286UVE1</accession>
<feature type="compositionally biased region" description="Low complexity" evidence="1">
    <location>
        <begin position="87"/>
        <end position="105"/>
    </location>
</feature>
<reference evidence="2 3" key="1">
    <citation type="journal article" date="2017" name="Mol. Ecol.">
        <title>Comparative and population genomic landscape of Phellinus noxius: A hypervariable fungus causing root rot in trees.</title>
        <authorList>
            <person name="Chung C.L."/>
            <person name="Lee T.J."/>
            <person name="Akiba M."/>
            <person name="Lee H.H."/>
            <person name="Kuo T.H."/>
            <person name="Liu D."/>
            <person name="Ke H.M."/>
            <person name="Yokoi T."/>
            <person name="Roa M.B."/>
            <person name="Lu M.J."/>
            <person name="Chang Y.Y."/>
            <person name="Ann P.J."/>
            <person name="Tsai J.N."/>
            <person name="Chen C.Y."/>
            <person name="Tzean S.S."/>
            <person name="Ota Y."/>
            <person name="Hattori T."/>
            <person name="Sahashi N."/>
            <person name="Liou R.F."/>
            <person name="Kikuchi T."/>
            <person name="Tsai I.J."/>
        </authorList>
    </citation>
    <scope>NUCLEOTIDE SEQUENCE [LARGE SCALE GENOMIC DNA]</scope>
    <source>
        <strain evidence="2 3">FFPRI411160</strain>
    </source>
</reference>